<dbReference type="InterPro" id="IPR036322">
    <property type="entry name" value="WD40_repeat_dom_sf"/>
</dbReference>
<evidence type="ECO:0000313" key="5">
    <source>
        <dbReference type="Proteomes" id="UP000264693"/>
    </source>
</evidence>
<dbReference type="PANTHER" id="PTHR44163">
    <property type="entry name" value="U3 SMALL NUCLEOLAR RNA-ASSOCIATED PROTEIN 4 HOMOLOG"/>
    <property type="match status" value="1"/>
</dbReference>
<evidence type="ECO:0000313" key="2">
    <source>
        <dbReference type="EMBL" id="AXX86238.1"/>
    </source>
</evidence>
<dbReference type="EMBL" id="NXAO01000001">
    <property type="protein sequence ID" value="PHO16711.1"/>
    <property type="molecule type" value="Genomic_DNA"/>
</dbReference>
<organism evidence="2 5">
    <name type="scientific">Malaciobacter marinus</name>
    <dbReference type="NCBI Taxonomy" id="505249"/>
    <lineage>
        <taxon>Bacteria</taxon>
        <taxon>Pseudomonadati</taxon>
        <taxon>Campylobacterota</taxon>
        <taxon>Epsilonproteobacteria</taxon>
        <taxon>Campylobacterales</taxon>
        <taxon>Arcobacteraceae</taxon>
        <taxon>Malaciobacter</taxon>
    </lineage>
</organism>
<keyword evidence="4" id="KW-1185">Reference proteome</keyword>
<dbReference type="Proteomes" id="UP000224740">
    <property type="component" value="Unassembled WGS sequence"/>
</dbReference>
<reference evidence="4" key="1">
    <citation type="submission" date="2017-09" db="EMBL/GenBank/DDBJ databases">
        <title>Arcobacter canalis sp. nov., a new species isolated from a water canal contaminated with urban sewage.</title>
        <authorList>
            <person name="Perez-Cataluna A."/>
            <person name="Salas-Masso N."/>
            <person name="Figueras M.J."/>
        </authorList>
    </citation>
    <scope>NUCLEOTIDE SEQUENCE [LARGE SCALE GENOMIC DNA]</scope>
    <source>
        <strain evidence="4">CECT 7727</strain>
    </source>
</reference>
<feature type="chain" id="PRO_5017597177" evidence="1">
    <location>
        <begin position="20"/>
        <end position="324"/>
    </location>
</feature>
<accession>A0A347TI10</accession>
<protein>
    <submittedName>
        <fullName evidence="2">Nitrate reductase accessory protein</fullName>
    </submittedName>
</protein>
<evidence type="ECO:0000313" key="3">
    <source>
        <dbReference type="EMBL" id="PHO16711.1"/>
    </source>
</evidence>
<dbReference type="GO" id="GO:0003723">
    <property type="term" value="F:RNA binding"/>
    <property type="evidence" value="ECO:0007669"/>
    <property type="project" value="TreeGrafter"/>
</dbReference>
<evidence type="ECO:0000256" key="1">
    <source>
        <dbReference type="SAM" id="SignalP"/>
    </source>
</evidence>
<dbReference type="AlphaFoldDB" id="A0A347TI10"/>
<dbReference type="GO" id="GO:0000462">
    <property type="term" value="P:maturation of SSU-rRNA from tricistronic rRNA transcript (SSU-rRNA, 5.8S rRNA, LSU-rRNA)"/>
    <property type="evidence" value="ECO:0007669"/>
    <property type="project" value="InterPro"/>
</dbReference>
<proteinExistence type="predicted"/>
<reference evidence="2 5" key="3">
    <citation type="submission" date="2018-08" db="EMBL/GenBank/DDBJ databases">
        <title>Complete genome of the Arcobacter marinus type strain JCM 15502.</title>
        <authorList>
            <person name="Miller W.G."/>
            <person name="Yee E."/>
            <person name="Huynh S."/>
            <person name="Parker C.T."/>
        </authorList>
    </citation>
    <scope>NUCLEOTIDE SEQUENCE [LARGE SCALE GENOMIC DNA]</scope>
    <source>
        <strain evidence="2 5">JCM 15502</strain>
    </source>
</reference>
<keyword evidence="1" id="KW-0732">Signal</keyword>
<dbReference type="Gene3D" id="2.130.10.10">
    <property type="entry name" value="YVTN repeat-like/Quinoprotein amine dehydrogenase"/>
    <property type="match status" value="1"/>
</dbReference>
<dbReference type="PANTHER" id="PTHR44163:SF1">
    <property type="entry name" value="U3 SMALL NUCLEOLAR RNA-ASSOCIATED PROTEIN 4 HOMOLOG"/>
    <property type="match status" value="1"/>
</dbReference>
<feature type="signal peptide" evidence="1">
    <location>
        <begin position="1"/>
        <end position="19"/>
    </location>
</feature>
<dbReference type="RefSeq" id="WP_099309792.1">
    <property type="nucleotide sequence ID" value="NZ_CP032101.1"/>
</dbReference>
<name>A0A347TI10_9BACT</name>
<evidence type="ECO:0000313" key="4">
    <source>
        <dbReference type="Proteomes" id="UP000224740"/>
    </source>
</evidence>
<dbReference type="KEGG" id="amar:AMRN_0470"/>
<dbReference type="InterPro" id="IPR046351">
    <property type="entry name" value="UTP4"/>
</dbReference>
<gene>
    <name evidence="2" type="primary">napL</name>
    <name evidence="2" type="ORF">AMRN_0470</name>
    <name evidence="3" type="ORF">CPH92_00110</name>
</gene>
<dbReference type="EMBL" id="CP032101">
    <property type="protein sequence ID" value="AXX86238.1"/>
    <property type="molecule type" value="Genomic_DNA"/>
</dbReference>
<dbReference type="SUPFAM" id="SSF50978">
    <property type="entry name" value="WD40 repeat-like"/>
    <property type="match status" value="1"/>
</dbReference>
<dbReference type="Proteomes" id="UP000264693">
    <property type="component" value="Chromosome"/>
</dbReference>
<dbReference type="InterPro" id="IPR015943">
    <property type="entry name" value="WD40/YVTN_repeat-like_dom_sf"/>
</dbReference>
<sequence>MKTFKIVLLVVFSVLSLQANINILKSTNSFTTSGGVTDMLIKKQKLYVATTNSTIDIFDINTKEKIKQITIPKIKDFIGDTINAKIYSVDVIDDKLLILSQGNKGGRNIFIYKNEKLHTIISDKKRQFIAKAIFLSKDKILYSLLSNQLFLYDLKDQKIVYERQASQSRFSDFSLNDDKSKIIIADESGVLHEYQTSNGKFIKDYKYQNLDNVYQVDWKKNKIITAGQDRRSVVYNATNKNAYYKEADFLIYSCALSPSAKLAGFSSDEFNNVTIFNTLTKADLYKLTGSKMIITNIIFLNENEIFVSSDDSKINYYKLENKGF</sequence>
<reference evidence="3" key="2">
    <citation type="submission" date="2017-09" db="EMBL/GenBank/DDBJ databases">
        <authorList>
            <person name="Perez-Cataluna A."/>
            <person name="Figueras M.J."/>
            <person name="Salas-Masso N."/>
        </authorList>
    </citation>
    <scope>NUCLEOTIDE SEQUENCE</scope>
    <source>
        <strain evidence="3">CECT 7727</strain>
    </source>
</reference>